<proteinExistence type="predicted"/>
<keyword evidence="2" id="KW-1185">Reference proteome</keyword>
<dbReference type="GO" id="GO:0004497">
    <property type="term" value="F:monooxygenase activity"/>
    <property type="evidence" value="ECO:0007669"/>
    <property type="project" value="UniProtKB-KW"/>
</dbReference>
<dbReference type="RefSeq" id="WP_317703562.1">
    <property type="nucleotide sequence ID" value="NZ_CP136921.1"/>
</dbReference>
<dbReference type="InterPro" id="IPR011008">
    <property type="entry name" value="Dimeric_a/b-barrel"/>
</dbReference>
<keyword evidence="1" id="KW-0503">Monooxygenase</keyword>
<accession>A0ABZ0J923</accession>
<evidence type="ECO:0000313" key="2">
    <source>
        <dbReference type="Proteomes" id="UP001303211"/>
    </source>
</evidence>
<evidence type="ECO:0000313" key="1">
    <source>
        <dbReference type="EMBL" id="WOO34236.1"/>
    </source>
</evidence>
<dbReference type="Gene3D" id="3.30.70.100">
    <property type="match status" value="1"/>
</dbReference>
<dbReference type="Proteomes" id="UP001303211">
    <property type="component" value="Chromosome"/>
</dbReference>
<dbReference type="EMBL" id="CP136921">
    <property type="protein sequence ID" value="WOO34236.1"/>
    <property type="molecule type" value="Genomic_DNA"/>
</dbReference>
<dbReference type="SUPFAM" id="SSF54909">
    <property type="entry name" value="Dimeric alpha+beta barrel"/>
    <property type="match status" value="1"/>
</dbReference>
<reference evidence="1 2" key="1">
    <citation type="submission" date="2023-03" db="EMBL/GenBank/DDBJ databases">
        <title>Diaphorobacter basophil sp. nov., isolated from a sewage-treatment plant.</title>
        <authorList>
            <person name="Yang K."/>
        </authorList>
    </citation>
    <scope>NUCLEOTIDE SEQUENCE [LARGE SCALE GENOMIC DNA]</scope>
    <source>
        <strain evidence="1 2">Y-1</strain>
    </source>
</reference>
<name>A0ABZ0J923_9BURK</name>
<organism evidence="1 2">
    <name type="scientific">Diaphorobacter limosus</name>
    <dbReference type="NCBI Taxonomy" id="3036128"/>
    <lineage>
        <taxon>Bacteria</taxon>
        <taxon>Pseudomonadati</taxon>
        <taxon>Pseudomonadota</taxon>
        <taxon>Betaproteobacteria</taxon>
        <taxon>Burkholderiales</taxon>
        <taxon>Comamonadaceae</taxon>
        <taxon>Diaphorobacter</taxon>
    </lineage>
</organism>
<sequence>MALRPARSHRRAVHPDQIAKQSAPKFRKLGSIGLISKDYVRNEHGAGGLYVWESRAAAEAWFTEAKLQEYTTLFGARPTLTWYEANLTVYNKAGQTRVNGQPVAEG</sequence>
<keyword evidence="1" id="KW-0560">Oxidoreductase</keyword>
<protein>
    <submittedName>
        <fullName evidence="1">Monooxygenase</fullName>
    </submittedName>
</protein>
<gene>
    <name evidence="1" type="ORF">P4826_09320</name>
</gene>